<feature type="domain" description="Glycosyltransferase 2-like" evidence="1">
    <location>
        <begin position="5"/>
        <end position="127"/>
    </location>
</feature>
<dbReference type="Pfam" id="PF00535">
    <property type="entry name" value="Glycos_transf_2"/>
    <property type="match status" value="1"/>
</dbReference>
<dbReference type="InterPro" id="IPR029044">
    <property type="entry name" value="Nucleotide-diphossugar_trans"/>
</dbReference>
<name>A0ABS7Q788_9ACTN</name>
<dbReference type="Gene3D" id="3.90.550.10">
    <property type="entry name" value="Spore Coat Polysaccharide Biosynthesis Protein SpsA, Chain A"/>
    <property type="match status" value="1"/>
</dbReference>
<gene>
    <name evidence="2" type="ORF">K7862_08390</name>
</gene>
<dbReference type="EMBL" id="JAINZZ010000007">
    <property type="protein sequence ID" value="MBY8877649.1"/>
    <property type="molecule type" value="Genomic_DNA"/>
</dbReference>
<dbReference type="RefSeq" id="WP_222961814.1">
    <property type="nucleotide sequence ID" value="NZ_JAINZZ010000007.1"/>
</dbReference>
<comment type="caution">
    <text evidence="2">The sequence shown here is derived from an EMBL/GenBank/DDBJ whole genome shotgun (WGS) entry which is preliminary data.</text>
</comment>
<keyword evidence="3" id="KW-1185">Reference proteome</keyword>
<evidence type="ECO:0000313" key="2">
    <source>
        <dbReference type="EMBL" id="MBY8877649.1"/>
    </source>
</evidence>
<dbReference type="PANTHER" id="PTHR22916:SF3">
    <property type="entry name" value="UDP-GLCNAC:BETAGAL BETA-1,3-N-ACETYLGLUCOSAMINYLTRANSFERASE-LIKE PROTEIN 1"/>
    <property type="match status" value="1"/>
</dbReference>
<evidence type="ECO:0000313" key="3">
    <source>
        <dbReference type="Proteomes" id="UP000778578"/>
    </source>
</evidence>
<sequence>MARVTVVVIVFNDADRLPVAVRSVLAQSLADVDVVIVDDHSPDRSYEVARELAAAHPGRVRAVRLDENSGSGGEPRNRGIAEATGEFVMFLDSDDVLEPDAAELLVAAARRHDADVASGTCLRVELPGGRTSVWAPQLYDVAAGAKLPGTVLDGIGGHPEMLWDTLVVNKLYRRDFLTRTGLRFPSGLLYEDFVFTGRLYAARPRIAVIGAPVYRWHVRRDAASLSVSLHRSVVENWQDRVTAHSMVVSDLTDAGLTRLADQARAKFLDYDLPMYLRELPQRSASYRAAWWQITRTHLAGFPAAAVERARPVSRWLAAAVGQLSAVPSGPELGRLVELSAVPPRLVPPYQGDAQAPVLEVGTASVPLDGLTDLPADLLPVAVEGTVTVGSTVRVTVLVRELYGRLAAFGPQSVRLELAERSGLRPSITAEGDLRQVPGGWAAHVSFAARDLSMPGRLTSWSVWARVAYADGSATETEVRAGAGQRTRRDAVLLRPGRVLLVQTHVTPRRALLFRGASGMDGVRRAVGSARRRLISR</sequence>
<organism evidence="2 3">
    <name type="scientific">Actinacidiphila acidipaludis</name>
    <dbReference type="NCBI Taxonomy" id="2873382"/>
    <lineage>
        <taxon>Bacteria</taxon>
        <taxon>Bacillati</taxon>
        <taxon>Actinomycetota</taxon>
        <taxon>Actinomycetes</taxon>
        <taxon>Kitasatosporales</taxon>
        <taxon>Streptomycetaceae</taxon>
        <taxon>Actinacidiphila</taxon>
    </lineage>
</organism>
<accession>A0ABS7Q788</accession>
<evidence type="ECO:0000259" key="1">
    <source>
        <dbReference type="Pfam" id="PF00535"/>
    </source>
</evidence>
<dbReference type="SUPFAM" id="SSF53448">
    <property type="entry name" value="Nucleotide-diphospho-sugar transferases"/>
    <property type="match status" value="1"/>
</dbReference>
<dbReference type="CDD" id="cd00761">
    <property type="entry name" value="Glyco_tranf_GTA_type"/>
    <property type="match status" value="1"/>
</dbReference>
<reference evidence="2 3" key="1">
    <citation type="submission" date="2021-08" db="EMBL/GenBank/DDBJ databases">
        <title>WGS of actinomycetes from Thailand.</title>
        <authorList>
            <person name="Thawai C."/>
        </authorList>
    </citation>
    <scope>NUCLEOTIDE SEQUENCE [LARGE SCALE GENOMIC DNA]</scope>
    <source>
        <strain evidence="2 3">PLK6-54</strain>
    </source>
</reference>
<protein>
    <submittedName>
        <fullName evidence="2">Glycosyltransferase</fullName>
    </submittedName>
</protein>
<dbReference type="Proteomes" id="UP000778578">
    <property type="component" value="Unassembled WGS sequence"/>
</dbReference>
<proteinExistence type="predicted"/>
<dbReference type="InterPro" id="IPR001173">
    <property type="entry name" value="Glyco_trans_2-like"/>
</dbReference>
<dbReference type="PANTHER" id="PTHR22916">
    <property type="entry name" value="GLYCOSYLTRANSFERASE"/>
    <property type="match status" value="1"/>
</dbReference>